<keyword evidence="5 8" id="KW-1133">Transmembrane helix</keyword>
<feature type="transmembrane region" description="Helical" evidence="8">
    <location>
        <begin position="64"/>
        <end position="83"/>
    </location>
</feature>
<name>A0A5M8P499_9BACT</name>
<evidence type="ECO:0000256" key="2">
    <source>
        <dbReference type="ARBA" id="ARBA00009045"/>
    </source>
</evidence>
<accession>A0A5M8P499</accession>
<feature type="compositionally biased region" description="Basic and acidic residues" evidence="7">
    <location>
        <begin position="224"/>
        <end position="240"/>
    </location>
</feature>
<evidence type="ECO:0000313" key="13">
    <source>
        <dbReference type="Proteomes" id="UP000324575"/>
    </source>
</evidence>
<evidence type="ECO:0000313" key="12">
    <source>
        <dbReference type="EMBL" id="KAA6303443.1"/>
    </source>
</evidence>
<evidence type="ECO:0000259" key="9">
    <source>
        <dbReference type="Pfam" id="PF01694"/>
    </source>
</evidence>
<dbReference type="EMBL" id="SNRX01000002">
    <property type="protein sequence ID" value="KAA6303443.1"/>
    <property type="molecule type" value="Genomic_DNA"/>
</dbReference>
<dbReference type="Pfam" id="PF01694">
    <property type="entry name" value="Rhomboid"/>
    <property type="match status" value="1"/>
</dbReference>
<proteinExistence type="inferred from homology"/>
<evidence type="ECO:0000256" key="7">
    <source>
        <dbReference type="SAM" id="MobiDB-lite"/>
    </source>
</evidence>
<feature type="domain" description="Peptidase S54 rhomboid" evidence="9">
    <location>
        <begin position="56"/>
        <end position="199"/>
    </location>
</feature>
<evidence type="ECO:0000256" key="1">
    <source>
        <dbReference type="ARBA" id="ARBA00004141"/>
    </source>
</evidence>
<dbReference type="Pfam" id="PF20216">
    <property type="entry name" value="DUF6576"/>
    <property type="match status" value="1"/>
</dbReference>
<feature type="transmembrane region" description="Helical" evidence="8">
    <location>
        <begin position="95"/>
        <end position="118"/>
    </location>
</feature>
<evidence type="ECO:0000256" key="5">
    <source>
        <dbReference type="ARBA" id="ARBA00022989"/>
    </source>
</evidence>
<comment type="caution">
    <text evidence="11">The sequence shown here is derived from an EMBL/GenBank/DDBJ whole genome shotgun (WGS) entry which is preliminary data.</text>
</comment>
<dbReference type="GO" id="GO:0016020">
    <property type="term" value="C:membrane"/>
    <property type="evidence" value="ECO:0007669"/>
    <property type="project" value="UniProtKB-SubCell"/>
</dbReference>
<feature type="region of interest" description="Disordered" evidence="7">
    <location>
        <begin position="221"/>
        <end position="240"/>
    </location>
</feature>
<evidence type="ECO:0000256" key="6">
    <source>
        <dbReference type="ARBA" id="ARBA00023136"/>
    </source>
</evidence>
<dbReference type="GO" id="GO:0004252">
    <property type="term" value="F:serine-type endopeptidase activity"/>
    <property type="evidence" value="ECO:0007669"/>
    <property type="project" value="InterPro"/>
</dbReference>
<evidence type="ECO:0000256" key="3">
    <source>
        <dbReference type="ARBA" id="ARBA00022692"/>
    </source>
</evidence>
<dbReference type="InterPro" id="IPR035952">
    <property type="entry name" value="Rhomboid-like_sf"/>
</dbReference>
<dbReference type="SUPFAM" id="SSF144091">
    <property type="entry name" value="Rhomboid-like"/>
    <property type="match status" value="1"/>
</dbReference>
<dbReference type="PANTHER" id="PTHR43731">
    <property type="entry name" value="RHOMBOID PROTEASE"/>
    <property type="match status" value="1"/>
</dbReference>
<organism evidence="11 13">
    <name type="scientific">Candidatus Ordinivivax streblomastigis</name>
    <dbReference type="NCBI Taxonomy" id="2540710"/>
    <lineage>
        <taxon>Bacteria</taxon>
        <taxon>Pseudomonadati</taxon>
        <taxon>Bacteroidota</taxon>
        <taxon>Bacteroidia</taxon>
        <taxon>Bacteroidales</taxon>
        <taxon>Candidatus Ordinivivax</taxon>
    </lineage>
</organism>
<comment type="subcellular location">
    <subcellularLocation>
        <location evidence="1">Membrane</location>
        <topology evidence="1">Multi-pass membrane protein</topology>
    </subcellularLocation>
</comment>
<evidence type="ECO:0000256" key="8">
    <source>
        <dbReference type="SAM" id="Phobius"/>
    </source>
</evidence>
<keyword evidence="6 8" id="KW-0472">Membrane</keyword>
<dbReference type="InterPro" id="IPR022764">
    <property type="entry name" value="Peptidase_S54_rhomboid_dom"/>
</dbReference>
<feature type="domain" description="DUF6576" evidence="10">
    <location>
        <begin position="229"/>
        <end position="266"/>
    </location>
</feature>
<reference evidence="11 13" key="1">
    <citation type="submission" date="2019-03" db="EMBL/GenBank/DDBJ databases">
        <title>Single cell metagenomics reveals metabolic interactions within the superorganism composed of flagellate Streblomastix strix and complex community of Bacteroidetes bacteria on its surface.</title>
        <authorList>
            <person name="Treitli S.C."/>
            <person name="Kolisko M."/>
            <person name="Husnik F."/>
            <person name="Keeling P."/>
            <person name="Hampl V."/>
        </authorList>
    </citation>
    <scope>NUCLEOTIDE SEQUENCE [LARGE SCALE GENOMIC DNA]</scope>
    <source>
        <strain evidence="11">St1</strain>
    </source>
</reference>
<feature type="transmembrane region" description="Helical" evidence="8">
    <location>
        <begin position="21"/>
        <end position="44"/>
    </location>
</feature>
<dbReference type="PANTHER" id="PTHR43731:SF14">
    <property type="entry name" value="PRESENILIN-ASSOCIATED RHOMBOID-LIKE PROTEIN, MITOCHONDRIAL"/>
    <property type="match status" value="1"/>
</dbReference>
<gene>
    <name evidence="11" type="ORF">EZS26_000364</name>
    <name evidence="12" type="ORF">EZS26_000603</name>
</gene>
<feature type="transmembrane region" description="Helical" evidence="8">
    <location>
        <begin position="181"/>
        <end position="200"/>
    </location>
</feature>
<evidence type="ECO:0000256" key="4">
    <source>
        <dbReference type="ARBA" id="ARBA00022801"/>
    </source>
</evidence>
<dbReference type="InterPro" id="IPR046483">
    <property type="entry name" value="DUF6576"/>
</dbReference>
<comment type="similarity">
    <text evidence="2">Belongs to the peptidase S54 family.</text>
</comment>
<dbReference type="EMBL" id="SNRX01000002">
    <property type="protein sequence ID" value="KAA6303204.1"/>
    <property type="molecule type" value="Genomic_DNA"/>
</dbReference>
<dbReference type="AlphaFoldDB" id="A0A5M8P499"/>
<sequence>MHTNLNVRNSFFYSIPPVTRNLLLINILVWLACAVSGGRLVYFLGLFSIDGGHFSPYQLVTYMFTHQAFSHLFFNMFALFMFGRSMESYWGPKRFLTYYLVTGIGAGLIQLLVCHLQGIDSLTIGASGSVFGILLAFGMTFPNAPLFLMFIPVPIKAKYMVLGYGLLELYYGVANQSGDDVAHFAHLGGMLFGIILILYWRNDNLSGRFNRWWRQRKKPKNGYRRSETDYGYNQREKEKEKKIDSILDKIKKSGYNSLSESEKKTLFDAKK</sequence>
<evidence type="ECO:0000259" key="10">
    <source>
        <dbReference type="Pfam" id="PF20216"/>
    </source>
</evidence>
<dbReference type="SMART" id="SM01160">
    <property type="entry name" value="DUF1751"/>
    <property type="match status" value="1"/>
</dbReference>
<protein>
    <submittedName>
        <fullName evidence="11">Uncharacterized protein</fullName>
    </submittedName>
</protein>
<evidence type="ECO:0000313" key="11">
    <source>
        <dbReference type="EMBL" id="KAA6303204.1"/>
    </source>
</evidence>
<keyword evidence="3 8" id="KW-0812">Transmembrane</keyword>
<dbReference type="InterPro" id="IPR050925">
    <property type="entry name" value="Rhomboid_protease_S54"/>
</dbReference>
<keyword evidence="4" id="KW-0378">Hydrolase</keyword>
<dbReference type="Proteomes" id="UP000324575">
    <property type="component" value="Unassembled WGS sequence"/>
</dbReference>
<dbReference type="Gene3D" id="1.20.1540.10">
    <property type="entry name" value="Rhomboid-like"/>
    <property type="match status" value="1"/>
</dbReference>